<dbReference type="Pfam" id="PF00613">
    <property type="entry name" value="PI3Ka"/>
    <property type="match status" value="1"/>
</dbReference>
<dbReference type="SMART" id="SM00146">
    <property type="entry name" value="PI3Kc"/>
    <property type="match status" value="1"/>
</dbReference>
<feature type="domain" description="PIK helical" evidence="6">
    <location>
        <begin position="453"/>
        <end position="647"/>
    </location>
</feature>
<dbReference type="InterPro" id="IPR017455">
    <property type="entry name" value="Znf_FYVE-rel"/>
</dbReference>
<comment type="caution">
    <text evidence="7">The sequence shown here is derived from an EMBL/GenBank/DDBJ whole genome shotgun (WGS) entry which is preliminary data.</text>
</comment>
<dbReference type="InterPro" id="IPR011009">
    <property type="entry name" value="Kinase-like_dom_sf"/>
</dbReference>
<organism evidence="7 8">
    <name type="scientific">Polysphondylium violaceum</name>
    <dbReference type="NCBI Taxonomy" id="133409"/>
    <lineage>
        <taxon>Eukaryota</taxon>
        <taxon>Amoebozoa</taxon>
        <taxon>Evosea</taxon>
        <taxon>Eumycetozoa</taxon>
        <taxon>Dictyostelia</taxon>
        <taxon>Dictyosteliales</taxon>
        <taxon>Dictyosteliaceae</taxon>
        <taxon>Polysphondylium</taxon>
    </lineage>
</organism>
<keyword evidence="8" id="KW-1185">Reference proteome</keyword>
<dbReference type="SUPFAM" id="SSF57903">
    <property type="entry name" value="FYVE/PHD zinc finger"/>
    <property type="match status" value="1"/>
</dbReference>
<dbReference type="GO" id="GO:0008270">
    <property type="term" value="F:zinc ion binding"/>
    <property type="evidence" value="ECO:0007669"/>
    <property type="project" value="UniProtKB-KW"/>
</dbReference>
<evidence type="ECO:0000256" key="3">
    <source>
        <dbReference type="ARBA" id="ARBA00022833"/>
    </source>
</evidence>
<dbReference type="PROSITE" id="PS51545">
    <property type="entry name" value="PIK_HELICAL"/>
    <property type="match status" value="1"/>
</dbReference>
<dbReference type="InterPro" id="IPR011011">
    <property type="entry name" value="Znf_FYVE_PHD"/>
</dbReference>
<dbReference type="InterPro" id="IPR016024">
    <property type="entry name" value="ARM-type_fold"/>
</dbReference>
<protein>
    <submittedName>
        <fullName evidence="7">Uncharacterized protein</fullName>
    </submittedName>
</protein>
<dbReference type="InterPro" id="IPR042236">
    <property type="entry name" value="PI3K_accessory_sf"/>
</dbReference>
<evidence type="ECO:0000313" key="7">
    <source>
        <dbReference type="EMBL" id="KAF2075221.1"/>
    </source>
</evidence>
<dbReference type="InterPro" id="IPR000403">
    <property type="entry name" value="PI3/4_kinase_cat_dom"/>
</dbReference>
<accession>A0A8J4Q6S5</accession>
<gene>
    <name evidence="7" type="ORF">CYY_003482</name>
</gene>
<dbReference type="SUPFAM" id="SSF56112">
    <property type="entry name" value="Protein kinase-like (PK-like)"/>
    <property type="match status" value="1"/>
</dbReference>
<dbReference type="Pfam" id="PF01363">
    <property type="entry name" value="FYVE"/>
    <property type="match status" value="1"/>
</dbReference>
<dbReference type="Gene3D" id="3.30.1010.10">
    <property type="entry name" value="Phosphatidylinositol 3-kinase Catalytic Subunit, Chain A, domain 4"/>
    <property type="match status" value="1"/>
</dbReference>
<keyword evidence="1" id="KW-0479">Metal-binding</keyword>
<dbReference type="InterPro" id="IPR001263">
    <property type="entry name" value="PI3K_accessory_dom"/>
</dbReference>
<keyword evidence="3" id="KW-0862">Zinc</keyword>
<dbReference type="InterPro" id="IPR013083">
    <property type="entry name" value="Znf_RING/FYVE/PHD"/>
</dbReference>
<dbReference type="OrthoDB" id="67688at2759"/>
<dbReference type="Gene3D" id="1.25.40.70">
    <property type="entry name" value="Phosphatidylinositol 3-kinase, accessory domain (PIK)"/>
    <property type="match status" value="1"/>
</dbReference>
<proteinExistence type="predicted"/>
<dbReference type="Proteomes" id="UP000695562">
    <property type="component" value="Unassembled WGS sequence"/>
</dbReference>
<dbReference type="InterPro" id="IPR036940">
    <property type="entry name" value="PI3/4_kinase_cat_sf"/>
</dbReference>
<name>A0A8J4Q6S5_9MYCE</name>
<dbReference type="Gene3D" id="1.10.1070.11">
    <property type="entry name" value="Phosphatidylinositol 3-/4-kinase, catalytic domain"/>
    <property type="match status" value="1"/>
</dbReference>
<evidence type="ECO:0000259" key="6">
    <source>
        <dbReference type="PROSITE" id="PS51545"/>
    </source>
</evidence>
<evidence type="ECO:0000259" key="5">
    <source>
        <dbReference type="PROSITE" id="PS50178"/>
    </source>
</evidence>
<keyword evidence="2 4" id="KW-0863">Zinc-finger</keyword>
<evidence type="ECO:0000256" key="1">
    <source>
        <dbReference type="ARBA" id="ARBA00022723"/>
    </source>
</evidence>
<evidence type="ECO:0000256" key="4">
    <source>
        <dbReference type="PROSITE-ProRule" id="PRU00091"/>
    </source>
</evidence>
<dbReference type="SUPFAM" id="SSF48371">
    <property type="entry name" value="ARM repeat"/>
    <property type="match status" value="1"/>
</dbReference>
<dbReference type="SMART" id="SM00064">
    <property type="entry name" value="FYVE"/>
    <property type="match status" value="1"/>
</dbReference>
<feature type="domain" description="FYVE-type" evidence="5">
    <location>
        <begin position="361"/>
        <end position="424"/>
    </location>
</feature>
<dbReference type="PROSITE" id="PS50178">
    <property type="entry name" value="ZF_FYVE"/>
    <property type="match status" value="1"/>
</dbReference>
<dbReference type="AlphaFoldDB" id="A0A8J4Q6S5"/>
<sequence length="1027" mass="116832">MLATATKPRNTKSTSNTTTNVNANIIDTTNVANETTSEATNAATNIAASATEIETTTNAMATTNATDTTPTTTTVATTATIATTSTGTNTMGTTTIETPPITTMVATIATALSQISIKVIPSVFIVTETETKEFPSRFVKLSNMVQQKVVRHTTGTRLNIKLPISAKDLEFIFHFLENLHSLISKTNTDSNRKSTIRHSNQEYGWLSSFTFEKDIKHELYKSVLIKGQGEHIASYIIAAHLFDIIDNYLIRAIKNNVESFLLMSSSQMDARNYFGFSSDENQFTEIEFEKIKKENQFGIYPLKVIVAESKPYNSYADRKEFDETGSKPSETILFDIVDQVFPRDPPQILANSSKRCQNYNCQVEFTTLNQGNCCRNCGKIFCCKCSNSYVENSELLKSSSSTFSYYDWISSKRLVCSPCFQTIRLSSEYNDTIKALKYLALKFNVLRRFSCVCPLWRKASIIYLSNVRLIQYKPQNQPFSDAEKKVLWRNRDSFRGHSLWLLRLLTCLSKDQVISLEKSNKVLETLLSEQKDCSCYFLMCSGNCKTKISPLYVIPLLDQNVKSFEIRKYAVETLSQLDSILFIIPQLVYLLRYEPLDHQLLFNFLISKATSSKQVAYALLFELKYCQNKEKYSNNIYQVMVFKLNSALMNRYPNLISSFSNSQELSNALQKHQVASSSKSDLRAYLSKLKSLERSNTVFPSDSMYNIKEFNLETATLFGQSSQSIALQCLCQHTEQVNVTRNLKLILKKGDLRVQQFMMNIIGIMNEMVANKMGSNFSRATTYHIQPTGEGFSFIQEVEDSKAITEEEEEEYIDSPKFTQSLALWIVYSHLLGIGHIDSHDENLVVANRDSQVFLLLDQGTLFQDDLKTFFTLTNLSCLASKESTTTVSTNTNNTSTTSTTTTKSVYYSEEKKKQFYNLCIQIFLHLRRESNFFLYHLQFLSRFELNNNGNNNNNNNNHLNEPLVEKEIASRFCPSLSEGEAAEYFLNILQKQQPTSITPLFNMSKHILQQITYTISNSFWSLSQTQ</sequence>
<evidence type="ECO:0000313" key="8">
    <source>
        <dbReference type="Proteomes" id="UP000695562"/>
    </source>
</evidence>
<dbReference type="Gene3D" id="3.30.40.10">
    <property type="entry name" value="Zinc/RING finger domain, C3HC4 (zinc finger)"/>
    <property type="match status" value="1"/>
</dbReference>
<reference evidence="7" key="1">
    <citation type="submission" date="2020-01" db="EMBL/GenBank/DDBJ databases">
        <title>Development of genomics and gene disruption for Polysphondylium violaceum indicates a role for the polyketide synthase stlB in stalk morphogenesis.</title>
        <authorList>
            <person name="Narita B."/>
            <person name="Kawabe Y."/>
            <person name="Kin K."/>
            <person name="Saito T."/>
            <person name="Gibbs R."/>
            <person name="Kuspa A."/>
            <person name="Muzny D."/>
            <person name="Queller D."/>
            <person name="Richards S."/>
            <person name="Strassman J."/>
            <person name="Sucgang R."/>
            <person name="Worley K."/>
            <person name="Schaap P."/>
        </authorList>
    </citation>
    <scope>NUCLEOTIDE SEQUENCE</scope>
    <source>
        <strain evidence="7">QSvi11</strain>
    </source>
</reference>
<evidence type="ECO:0000256" key="2">
    <source>
        <dbReference type="ARBA" id="ARBA00022771"/>
    </source>
</evidence>
<dbReference type="EMBL" id="AJWJ01000109">
    <property type="protein sequence ID" value="KAF2075221.1"/>
    <property type="molecule type" value="Genomic_DNA"/>
</dbReference>
<dbReference type="InterPro" id="IPR000306">
    <property type="entry name" value="Znf_FYVE"/>
</dbReference>